<feature type="binding site" evidence="24">
    <location>
        <position position="1193"/>
    </location>
    <ligand>
        <name>[3Fe-4S] cluster</name>
        <dbReference type="ChEBI" id="CHEBI:21137"/>
    </ligand>
</feature>
<dbReference type="Gene3D" id="2.160.20.60">
    <property type="entry name" value="Glutamate synthase, alpha subunit, C-terminal domain"/>
    <property type="match status" value="1"/>
</dbReference>
<evidence type="ECO:0000256" key="9">
    <source>
        <dbReference type="ARBA" id="ARBA00022630"/>
    </source>
</evidence>
<gene>
    <name evidence="27" type="ORF">DAEQUDRAFT_812328</name>
</gene>
<evidence type="ECO:0000256" key="18">
    <source>
        <dbReference type="ARBA" id="ARBA00023291"/>
    </source>
</evidence>
<feature type="region of interest" description="Disordered" evidence="25">
    <location>
        <begin position="1"/>
        <end position="40"/>
    </location>
</feature>
<keyword evidence="28" id="KW-1185">Reference proteome</keyword>
<evidence type="ECO:0000256" key="23">
    <source>
        <dbReference type="PIRSR" id="PIRSR000187-1"/>
    </source>
</evidence>
<dbReference type="GO" id="GO:0005506">
    <property type="term" value="F:iron ion binding"/>
    <property type="evidence" value="ECO:0007669"/>
    <property type="project" value="InterPro"/>
</dbReference>
<keyword evidence="15" id="KW-0408">Iron</keyword>
<evidence type="ECO:0000256" key="17">
    <source>
        <dbReference type="ARBA" id="ARBA00023164"/>
    </source>
</evidence>
<evidence type="ECO:0000256" key="2">
    <source>
        <dbReference type="ARBA" id="ARBA00001974"/>
    </source>
</evidence>
<keyword evidence="14" id="KW-0560">Oxidoreductase</keyword>
<dbReference type="CDD" id="cd00713">
    <property type="entry name" value="GltS"/>
    <property type="match status" value="1"/>
</dbReference>
<evidence type="ECO:0000256" key="15">
    <source>
        <dbReference type="ARBA" id="ARBA00023004"/>
    </source>
</evidence>
<dbReference type="Gene3D" id="3.20.20.70">
    <property type="entry name" value="Aldolase class I"/>
    <property type="match status" value="2"/>
</dbReference>
<evidence type="ECO:0000256" key="8">
    <source>
        <dbReference type="ARBA" id="ARBA00022605"/>
    </source>
</evidence>
<comment type="cofactor">
    <cofactor evidence="1">
        <name>FMN</name>
        <dbReference type="ChEBI" id="CHEBI:58210"/>
    </cofactor>
</comment>
<comment type="catalytic activity">
    <reaction evidence="20">
        <text>2 L-glutamate + NAD(+) = L-glutamine + 2-oxoglutarate + NADH + H(+)</text>
        <dbReference type="Rhea" id="RHEA:13753"/>
        <dbReference type="ChEBI" id="CHEBI:15378"/>
        <dbReference type="ChEBI" id="CHEBI:16810"/>
        <dbReference type="ChEBI" id="CHEBI:29985"/>
        <dbReference type="ChEBI" id="CHEBI:57540"/>
        <dbReference type="ChEBI" id="CHEBI:57945"/>
        <dbReference type="ChEBI" id="CHEBI:58359"/>
        <dbReference type="EC" id="1.4.1.14"/>
    </reaction>
</comment>
<keyword evidence="12" id="KW-0274">FAD</keyword>
<evidence type="ECO:0000256" key="6">
    <source>
        <dbReference type="ARBA" id="ARBA00009716"/>
    </source>
</evidence>
<evidence type="ECO:0000256" key="13">
    <source>
        <dbReference type="ARBA" id="ARBA00022962"/>
    </source>
</evidence>
<dbReference type="InterPro" id="IPR012220">
    <property type="entry name" value="Glu_synth_euk"/>
</dbReference>
<dbReference type="Pfam" id="PF14691">
    <property type="entry name" value="Fer4_20"/>
    <property type="match status" value="1"/>
</dbReference>
<comment type="function">
    <text evidence="21">Forms L-glutamate from L-glutamine and 2-oxoglutarate. Represents an alternative pathway to L-glutamate dehydrogenase for the biosynthesis of L-glutamate. Participates with glutamine synthetase in ammonia assimilation processes. The enzyme is specific for NADH, L-glutamine and 2-oxoglutarate.</text>
</comment>
<dbReference type="STRING" id="1314783.A0A165PG74"/>
<keyword evidence="18 24" id="KW-0003">3Fe-4S</keyword>
<dbReference type="InterPro" id="IPR002932">
    <property type="entry name" value="Glu_synthdom"/>
</dbReference>
<dbReference type="Pfam" id="PF01645">
    <property type="entry name" value="Glu_synthase"/>
    <property type="match status" value="1"/>
</dbReference>
<keyword evidence="13" id="KW-0315">Glutamine amidotransferase</keyword>
<dbReference type="InterPro" id="IPR028261">
    <property type="entry name" value="DPD_II"/>
</dbReference>
<dbReference type="CDD" id="cd02808">
    <property type="entry name" value="GltS_FMN"/>
    <property type="match status" value="1"/>
</dbReference>
<evidence type="ECO:0000256" key="12">
    <source>
        <dbReference type="ARBA" id="ARBA00022827"/>
    </source>
</evidence>
<proteinExistence type="inferred from homology"/>
<evidence type="ECO:0000256" key="22">
    <source>
        <dbReference type="ARBA" id="ARBA00068518"/>
    </source>
</evidence>
<dbReference type="PANTHER" id="PTHR43100:SF1">
    <property type="entry name" value="GLUTAMATE SYNTHASE [NADPH] SMALL CHAIN"/>
    <property type="match status" value="1"/>
</dbReference>
<dbReference type="UniPathway" id="UPA00045"/>
<comment type="pathway">
    <text evidence="3">Energy metabolism; nitrogen metabolism.</text>
</comment>
<accession>A0A165PG74</accession>
<dbReference type="GO" id="GO:0051538">
    <property type="term" value="F:3 iron, 4 sulfur cluster binding"/>
    <property type="evidence" value="ECO:0007669"/>
    <property type="project" value="UniProtKB-KW"/>
</dbReference>
<dbReference type="InterPro" id="IPR006982">
    <property type="entry name" value="Glu_synth_centr_N"/>
</dbReference>
<dbReference type="UniPathway" id="UPA00634">
    <property type="reaction ID" value="UER00690"/>
</dbReference>
<evidence type="ECO:0000256" key="19">
    <source>
        <dbReference type="ARBA" id="ARBA00024383"/>
    </source>
</evidence>
<feature type="region of interest" description="Disordered" evidence="25">
    <location>
        <begin position="1594"/>
        <end position="1618"/>
    </location>
</feature>
<dbReference type="Pfam" id="PF07992">
    <property type="entry name" value="Pyr_redox_2"/>
    <property type="match status" value="1"/>
</dbReference>
<evidence type="ECO:0000256" key="14">
    <source>
        <dbReference type="ARBA" id="ARBA00023002"/>
    </source>
</evidence>
<dbReference type="FunFam" id="3.60.20.10:FF:000001">
    <property type="entry name" value="Glutamate synthase, large subunit"/>
    <property type="match status" value="1"/>
</dbReference>
<dbReference type="Gene3D" id="3.60.20.10">
    <property type="entry name" value="Glutamine Phosphoribosylpyrophosphate, subunit 1, domain 1"/>
    <property type="match status" value="1"/>
</dbReference>
<evidence type="ECO:0000256" key="10">
    <source>
        <dbReference type="ARBA" id="ARBA00022643"/>
    </source>
</evidence>
<evidence type="ECO:0000256" key="4">
    <source>
        <dbReference type="ARBA" id="ARBA00004909"/>
    </source>
</evidence>
<evidence type="ECO:0000256" key="25">
    <source>
        <dbReference type="SAM" id="MobiDB-lite"/>
    </source>
</evidence>
<dbReference type="GO" id="GO:0010181">
    <property type="term" value="F:FMN binding"/>
    <property type="evidence" value="ECO:0007669"/>
    <property type="project" value="InterPro"/>
</dbReference>
<dbReference type="InterPro" id="IPR006005">
    <property type="entry name" value="Glut_synth_ssu1"/>
</dbReference>
<dbReference type="SUPFAM" id="SSF51971">
    <property type="entry name" value="Nucleotide-binding domain"/>
    <property type="match status" value="2"/>
</dbReference>
<dbReference type="SUPFAM" id="SSF56235">
    <property type="entry name" value="N-terminal nucleophile aminohydrolases (Ntn hydrolases)"/>
    <property type="match status" value="1"/>
</dbReference>
<comment type="cofactor">
    <cofactor evidence="2">
        <name>FAD</name>
        <dbReference type="ChEBI" id="CHEBI:57692"/>
    </cofactor>
</comment>
<comment type="similarity">
    <text evidence="6">Belongs to the glutamate synthase family.</text>
</comment>
<dbReference type="PROSITE" id="PS51278">
    <property type="entry name" value="GATASE_TYPE_2"/>
    <property type="match status" value="1"/>
</dbReference>
<dbReference type="Proteomes" id="UP000076727">
    <property type="component" value="Unassembled WGS sequence"/>
</dbReference>
<evidence type="ECO:0000313" key="28">
    <source>
        <dbReference type="Proteomes" id="UP000076727"/>
    </source>
</evidence>
<reference evidence="27 28" key="1">
    <citation type="journal article" date="2016" name="Mol. Biol. Evol.">
        <title>Comparative Genomics of Early-Diverging Mushroom-Forming Fungi Provides Insights into the Origins of Lignocellulose Decay Capabilities.</title>
        <authorList>
            <person name="Nagy L.G."/>
            <person name="Riley R."/>
            <person name="Tritt A."/>
            <person name="Adam C."/>
            <person name="Daum C."/>
            <person name="Floudas D."/>
            <person name="Sun H."/>
            <person name="Yadav J.S."/>
            <person name="Pangilinan J."/>
            <person name="Larsson K.H."/>
            <person name="Matsuura K."/>
            <person name="Barry K."/>
            <person name="Labutti K."/>
            <person name="Kuo R."/>
            <person name="Ohm R.A."/>
            <person name="Bhattacharya S.S."/>
            <person name="Shirouzu T."/>
            <person name="Yoshinaga Y."/>
            <person name="Martin F.M."/>
            <person name="Grigoriev I.V."/>
            <person name="Hibbett D.S."/>
        </authorList>
    </citation>
    <scope>NUCLEOTIDE SEQUENCE [LARGE SCALE GENOMIC DNA]</scope>
    <source>
        <strain evidence="27 28">L-15889</strain>
    </source>
</reference>
<evidence type="ECO:0000256" key="5">
    <source>
        <dbReference type="ARBA" id="ARBA00004944"/>
    </source>
</evidence>
<dbReference type="PRINTS" id="PR00419">
    <property type="entry name" value="ADXRDTASE"/>
</dbReference>
<dbReference type="FunFam" id="3.20.20.70:FF:000017">
    <property type="entry name" value="Glutamate synthase [NADH], amyloplastic"/>
    <property type="match status" value="1"/>
</dbReference>
<evidence type="ECO:0000256" key="7">
    <source>
        <dbReference type="ARBA" id="ARBA00011233"/>
    </source>
</evidence>
<evidence type="ECO:0000256" key="3">
    <source>
        <dbReference type="ARBA" id="ARBA00004802"/>
    </source>
</evidence>
<dbReference type="GO" id="GO:0016040">
    <property type="term" value="F:glutamate synthase (NADH) activity"/>
    <property type="evidence" value="ECO:0007669"/>
    <property type="project" value="UniProtKB-EC"/>
</dbReference>
<dbReference type="Pfam" id="PF04898">
    <property type="entry name" value="Glu_syn_central"/>
    <property type="match status" value="1"/>
</dbReference>
<dbReference type="InterPro" id="IPR009051">
    <property type="entry name" value="Helical_ferredxn"/>
</dbReference>
<evidence type="ECO:0000259" key="26">
    <source>
        <dbReference type="PROSITE" id="PS51278"/>
    </source>
</evidence>
<comment type="subunit">
    <text evidence="7">Homotrimer.</text>
</comment>
<evidence type="ECO:0000313" key="27">
    <source>
        <dbReference type="EMBL" id="KZT68174.1"/>
    </source>
</evidence>
<keyword evidence="10" id="KW-0288">FMN</keyword>
<dbReference type="InterPro" id="IPR002489">
    <property type="entry name" value="Glu_synth_asu_C"/>
</dbReference>
<name>A0A165PG74_9APHY</name>
<dbReference type="PIRSF" id="PIRSF000187">
    <property type="entry name" value="GOGAT"/>
    <property type="match status" value="1"/>
</dbReference>
<evidence type="ECO:0000256" key="24">
    <source>
        <dbReference type="PIRSR" id="PIRSR000187-2"/>
    </source>
</evidence>
<dbReference type="SUPFAM" id="SSF69336">
    <property type="entry name" value="Alpha subunit of glutamate synthase, C-terminal domain"/>
    <property type="match status" value="1"/>
</dbReference>
<dbReference type="FunFam" id="3.40.50.720:FF:000113">
    <property type="entry name" value="Glutamate synthase [NADH], amyloplastic"/>
    <property type="match status" value="1"/>
</dbReference>
<dbReference type="InterPro" id="IPR051394">
    <property type="entry name" value="Glutamate_Synthase"/>
</dbReference>
<dbReference type="InterPro" id="IPR023753">
    <property type="entry name" value="FAD/NAD-binding_dom"/>
</dbReference>
<dbReference type="InterPro" id="IPR036485">
    <property type="entry name" value="Glu_synth_asu_C_sf"/>
</dbReference>
<dbReference type="FunFam" id="3.20.20.70:FF:000031">
    <property type="entry name" value="Glutamate synthase 1 [NADH]"/>
    <property type="match status" value="1"/>
</dbReference>
<keyword evidence="16 24" id="KW-0411">Iron-sulfur</keyword>
<feature type="domain" description="Glutamine amidotransferase type-2" evidence="26">
    <location>
        <begin position="59"/>
        <end position="466"/>
    </location>
</feature>
<dbReference type="CDD" id="cd00982">
    <property type="entry name" value="gltB_C"/>
    <property type="match status" value="1"/>
</dbReference>
<dbReference type="FunFam" id="1.10.1060.10:FF:000006">
    <property type="entry name" value="Glutamate synthase (NADPH/NADH)"/>
    <property type="match status" value="1"/>
</dbReference>
<sequence length="2154" mass="237140">MAIADSHPPSSEFLDRSPAVSDDDTQNGFNTVERDPTSWDGALPASQGLYENQYEKDACGVGFICQIKGEESHKIVSDARQLLCAMTHRGATGADSRDGDGAGVMTGIPHLFFKREAERDIGAELPDAGQYAVGNVFFRANDPVGLQKQQAVFSKIAGDLGLRVLGWREVPTDGTILGPAAASKEPAILQPFVVLRSHYGEGNAPRGGAFDAKHFECQLYVLRKHATHSITLSKGFYVCSLSSKNIVYKGQLSPPQVYNYYHDLNHVLYRSHFALVHSRFSTNTFPSWDRAQPMRWAAHNGEINTIRGNKNWMRAREGVLSSSHFGDQLDLLYPIIESGGSDSAAFDNVLELLVVNGVLTLPESVMMLIPEAWQGNDMMEPEKKAFYNWAACLQEPWDGPALFAFSDGRYCGANLDRNGLRPCRYVVTNEDIIVCASEVGAVFIPPEKVVSKGRLKPGRMLLVDTEEGRIVDDKELKRNTAAKQNFASWIETHVLQVPNIVKRVKRSQTVDPVIDEYSLSMDPKLLAFGYTVEQLNMLLMPMVTDGKEALGSMGNDAPLACMSTQCRLIYEYFRQLFAQVTNPPIDPLRESIVMSLEAYIGPEGNLLEMNPQQCHRILLRSPILTMEEMNAMKNLKSAYTTWPSRVIDITFPKEQGLPGYRVALERVCSEATEAIEEGVKVIILSDRATGPDRVPLSALIACGGVHQHLVAQKKRAKVALLVETGEAREVHHLCVLLGYGADGICPWLAMECIHKVVREGLVKDNKTFEELRENFRHSVDSGILKVMSKMGISTLQSYKGAQIFEALGLHTEVIEACFTGTASRVQGATFDLLAMDAFEMHERGWPTRDTILPPGMPESGDYHWRSGGEAHINDPAGIANLQDAVREKNQRAYDAYAANANQQTRHVHLRGLLDFRYENAAPIPIEQVEPWNEIVRRFVTGAMSYGSISMEAHSTLAVAMNRLGGKSNTGEGGEDAERSLVLPNGDTMRSAIKQVASGRFGVTSNYLADADELQIKMAQGAKPGEGGELPGHKVSTSIARTRHSTAGVGLISPPPHHDIYSIEDLKQLIYDLKCSNPRARVSVKLVSEVGVGIVASGVAKAKADHILISGHDGGTGASRWTGIKHAGLPWELGLAETHQTLVLNDLRGRVTVQTDGQIRTGRDIAIACLLGAEEWGFATTPLIAMGCIMMRKCHLNTCPVGIATQDPQLRAKFAGQPEQVINFFYYIAEELRGYMAKLGFRTINEMVGRADMLKVDEKLRTPKTAHLDLSAILKPAWQMRRGAATYRVRPQDHKLYIRLDNKFIDESEPALTKGLPVHIECDVTNTDRALGTSLSYRVSKLYGEEGLPRDTIHINMRGSAGQSLGAFLAPGITIELEGDANDYVGKGLSGGRLILYPPKQSTFKAEENIIVGNVCLYGATSGEAFIRGVAAERFAVRNSGANAVVEGTGDHGCEYMTGGRVVVLGSTGRNFAAGMSGGIAYVLDTAHTFASKVNMEMVELGKVTDPREIAQLRGLIEDHRHYTGSEVADRVLHDFHHLLPLFVRVMPMDYKRVLEEQTAKAKEERMRQSVVDLIPSRTASQVDLASEGLEDILTPKERPPVSPLTPTRSSSKTRHEPAMLDMEDSLVDDATSKQRLNKLDKTRGFMKYKRLTETYRPPRKRVKDWKEISSRLSEEELKYQSARCMDCGVPFCQSDTGCPISNIIPKWNDLVFKNQWQDALNRLLMTNNFPEFTGRVCPAPCEGACVLGINEQPVGIKSIECAIIDKGFEMGWMQPKIPECRTGHKIAIVGSGPAGLACADQLNKAGHSVTVYDRNDRMGGLLMYGIPNMKLDKSVVQRRLDLMAAEGVTFVPNAHVGKDIDINDLRAENDVVIMCTGATWPRDLKIPNREADGIHFAMEYLQMNTKSLLDSELQNGNYISAKGKDVIVIGGGDTGNDCIGTAMRHGAKSVTNFELLPKPPAARGRDNPWPQWPRIFRTDYGHTEVAAHFGNDPREYCISTKDFVVDDEGKLKGLNTVRVEWTKDSGGRWKMEEVPGSEKFFPAQLVFLALGFLGPEADAIKQLGVKQDARSNIQTPPKSYHTSVDGVFAAGDCRRGQSLIVWGINEGRTCAAEVDRYLNGGKTRLPDDGGIKKRVFIPPSSTLSNGTQIVQVEA</sequence>
<dbReference type="OrthoDB" id="4327079at2759"/>
<evidence type="ECO:0000256" key="1">
    <source>
        <dbReference type="ARBA" id="ARBA00001917"/>
    </source>
</evidence>
<dbReference type="SUPFAM" id="SSF46548">
    <property type="entry name" value="alpha-helical ferredoxin"/>
    <property type="match status" value="1"/>
</dbReference>
<dbReference type="NCBIfam" id="TIGR01317">
    <property type="entry name" value="GOGAT_sm_gam"/>
    <property type="match status" value="1"/>
</dbReference>
<keyword evidence="17" id="KW-0314">Glutamate biosynthesis</keyword>
<keyword evidence="11" id="KW-0479">Metal-binding</keyword>
<dbReference type="GO" id="GO:0050660">
    <property type="term" value="F:flavin adenine dinucleotide binding"/>
    <property type="evidence" value="ECO:0007669"/>
    <property type="project" value="InterPro"/>
</dbReference>
<organism evidence="27 28">
    <name type="scientific">Daedalea quercina L-15889</name>
    <dbReference type="NCBI Taxonomy" id="1314783"/>
    <lineage>
        <taxon>Eukaryota</taxon>
        <taxon>Fungi</taxon>
        <taxon>Dikarya</taxon>
        <taxon>Basidiomycota</taxon>
        <taxon>Agaricomycotina</taxon>
        <taxon>Agaricomycetes</taxon>
        <taxon>Polyporales</taxon>
        <taxon>Fomitopsis</taxon>
    </lineage>
</organism>
<keyword evidence="9" id="KW-0285">Flavoprotein</keyword>
<dbReference type="InterPro" id="IPR017932">
    <property type="entry name" value="GATase_2_dom"/>
</dbReference>
<dbReference type="Gene3D" id="3.50.50.60">
    <property type="entry name" value="FAD/NAD(P)-binding domain"/>
    <property type="match status" value="2"/>
</dbReference>
<dbReference type="FunFam" id="3.50.50.60:FF:000124">
    <property type="entry name" value="Glutamate synthase small subunit"/>
    <property type="match status" value="1"/>
</dbReference>
<dbReference type="InterPro" id="IPR013785">
    <property type="entry name" value="Aldolase_TIM"/>
</dbReference>
<dbReference type="Gene3D" id="1.10.1060.10">
    <property type="entry name" value="Alpha-helical ferredoxin"/>
    <property type="match status" value="1"/>
</dbReference>
<comment type="pathway">
    <text evidence="5">Amino-acid biosynthesis; L-glutamate biosynthesis via GLT pathway; L-glutamate from 2-oxoglutarate and L-glutamine (NAD(+) route): step 1/1.</text>
</comment>
<dbReference type="SUPFAM" id="SSF51395">
    <property type="entry name" value="FMN-linked oxidoreductases"/>
    <property type="match status" value="1"/>
</dbReference>
<dbReference type="PANTHER" id="PTHR43100">
    <property type="entry name" value="GLUTAMATE SYNTHASE [NADPH] SMALL CHAIN"/>
    <property type="match status" value="1"/>
</dbReference>
<keyword evidence="8" id="KW-0028">Amino-acid biosynthesis</keyword>
<feature type="binding site" evidence="24">
    <location>
        <position position="1198"/>
    </location>
    <ligand>
        <name>[3Fe-4S] cluster</name>
        <dbReference type="ChEBI" id="CHEBI:21137"/>
    </ligand>
</feature>
<dbReference type="FunFam" id="2.160.20.60:FF:000001">
    <property type="entry name" value="Glutamate synthase, large subunit"/>
    <property type="match status" value="1"/>
</dbReference>
<comment type="pathway">
    <text evidence="4">Nitrogen metabolism.</text>
</comment>
<evidence type="ECO:0000256" key="21">
    <source>
        <dbReference type="ARBA" id="ARBA00057049"/>
    </source>
</evidence>
<evidence type="ECO:0000256" key="11">
    <source>
        <dbReference type="ARBA" id="ARBA00022723"/>
    </source>
</evidence>
<dbReference type="NCBIfam" id="NF008730">
    <property type="entry name" value="PRK11750.1"/>
    <property type="match status" value="1"/>
</dbReference>
<dbReference type="Pfam" id="PF00310">
    <property type="entry name" value="GATase_2"/>
    <property type="match status" value="1"/>
</dbReference>
<dbReference type="GO" id="GO:0016639">
    <property type="term" value="F:oxidoreductase activity, acting on the CH-NH2 group of donors, NAD or NADP as acceptor"/>
    <property type="evidence" value="ECO:0007669"/>
    <property type="project" value="InterPro"/>
</dbReference>
<feature type="active site" description="For GATase activity" evidence="23">
    <location>
        <position position="59"/>
    </location>
</feature>
<comment type="cofactor">
    <cofactor evidence="24">
        <name>[3Fe-4S] cluster</name>
        <dbReference type="ChEBI" id="CHEBI:21137"/>
    </cofactor>
    <text evidence="24">Binds 1 [3Fe-4S] cluster.</text>
</comment>
<dbReference type="FunFam" id="3.50.50.60:FF:000207">
    <property type="entry name" value="Glutamate synthase"/>
    <property type="match status" value="1"/>
</dbReference>
<dbReference type="GO" id="GO:0019676">
    <property type="term" value="P:ammonia assimilation cycle"/>
    <property type="evidence" value="ECO:0007669"/>
    <property type="project" value="UniProtKB-ARBA"/>
</dbReference>
<dbReference type="InterPro" id="IPR036188">
    <property type="entry name" value="FAD/NAD-bd_sf"/>
</dbReference>
<evidence type="ECO:0000256" key="16">
    <source>
        <dbReference type="ARBA" id="ARBA00023014"/>
    </source>
</evidence>
<dbReference type="EC" id="1.4.1.14" evidence="19"/>
<evidence type="ECO:0000256" key="20">
    <source>
        <dbReference type="ARBA" id="ARBA00048867"/>
    </source>
</evidence>
<dbReference type="EMBL" id="KV429069">
    <property type="protein sequence ID" value="KZT68174.1"/>
    <property type="molecule type" value="Genomic_DNA"/>
</dbReference>
<dbReference type="GO" id="GO:0097054">
    <property type="term" value="P:L-glutamate biosynthetic process"/>
    <property type="evidence" value="ECO:0007669"/>
    <property type="project" value="UniProtKB-UniPathway"/>
</dbReference>
<dbReference type="Pfam" id="PF01493">
    <property type="entry name" value="GXGXG"/>
    <property type="match status" value="1"/>
</dbReference>
<feature type="binding site" evidence="24">
    <location>
        <position position="1187"/>
    </location>
    <ligand>
        <name>[3Fe-4S] cluster</name>
        <dbReference type="ChEBI" id="CHEBI:21137"/>
    </ligand>
</feature>
<dbReference type="InterPro" id="IPR029055">
    <property type="entry name" value="Ntn_hydrolases_N"/>
</dbReference>
<protein>
    <recommendedName>
        <fullName evidence="22">Glutamate synthase [NADH]</fullName>
        <ecNumber evidence="19">1.4.1.14</ecNumber>
    </recommendedName>
</protein>